<dbReference type="InterPro" id="IPR051912">
    <property type="entry name" value="Alkylbase_DNA_Glycosylase/TA"/>
</dbReference>
<reference evidence="6 7" key="1">
    <citation type="submission" date="2017-02" db="EMBL/GenBank/DDBJ databases">
        <authorList>
            <person name="Peterson S.W."/>
        </authorList>
    </citation>
    <scope>NUCLEOTIDE SEQUENCE [LARGE SCALE GENOMIC DNA]</scope>
    <source>
        <strain evidence="6 7">USBA 369</strain>
    </source>
</reference>
<evidence type="ECO:0000313" key="7">
    <source>
        <dbReference type="Proteomes" id="UP000190135"/>
    </source>
</evidence>
<dbReference type="GO" id="GO:0032993">
    <property type="term" value="C:protein-DNA complex"/>
    <property type="evidence" value="ECO:0007669"/>
    <property type="project" value="TreeGrafter"/>
</dbReference>
<keyword evidence="3" id="KW-0227">DNA damage</keyword>
<evidence type="ECO:0000256" key="2">
    <source>
        <dbReference type="ARBA" id="ARBA00012000"/>
    </source>
</evidence>
<dbReference type="AlphaFoldDB" id="A0A1T4RS63"/>
<name>A0A1T4RS63_9HYPH</name>
<organism evidence="6 7">
    <name type="scientific">Consotaella salsifontis</name>
    <dbReference type="NCBI Taxonomy" id="1365950"/>
    <lineage>
        <taxon>Bacteria</taxon>
        <taxon>Pseudomonadati</taxon>
        <taxon>Pseudomonadota</taxon>
        <taxon>Alphaproteobacteria</taxon>
        <taxon>Hyphomicrobiales</taxon>
        <taxon>Aurantimonadaceae</taxon>
        <taxon>Consotaella</taxon>
    </lineage>
</organism>
<dbReference type="Proteomes" id="UP000190135">
    <property type="component" value="Unassembled WGS sequence"/>
</dbReference>
<feature type="domain" description="HhH-GPD" evidence="5">
    <location>
        <begin position="68"/>
        <end position="220"/>
    </location>
</feature>
<proteinExistence type="predicted"/>
<dbReference type="GO" id="GO:0005737">
    <property type="term" value="C:cytoplasm"/>
    <property type="evidence" value="ECO:0007669"/>
    <property type="project" value="TreeGrafter"/>
</dbReference>
<dbReference type="STRING" id="1365950.SAMN05428963_107225"/>
<sequence length="234" mass="24641">MTRGFGQPAAANVDASLPARIESEADIAAALVALQHLDPRLRPVVAAAGEVPLRRNPPGLKGLVFTMIGQQVSRASAMAIFERLDASLDVTDHHAILAAPDTVFRAAGLSRAKHKTILAVAASILSGELDLSRVASSSSEEAVAELVRVPGIGPWTAESYLLFCLGHPDVFPAGDLALQVAVAAAFDLGERPSARALKEIALGWAPHRATAARLFWAYYRTLTRREAAPVGIGS</sequence>
<evidence type="ECO:0000256" key="1">
    <source>
        <dbReference type="ARBA" id="ARBA00000086"/>
    </source>
</evidence>
<dbReference type="EC" id="3.2.2.21" evidence="2"/>
<keyword evidence="4" id="KW-0234">DNA repair</keyword>
<protein>
    <recommendedName>
        <fullName evidence="2">DNA-3-methyladenine glycosylase II</fullName>
        <ecNumber evidence="2">3.2.2.21</ecNumber>
    </recommendedName>
</protein>
<evidence type="ECO:0000259" key="5">
    <source>
        <dbReference type="SMART" id="SM00478"/>
    </source>
</evidence>
<dbReference type="SMART" id="SM00478">
    <property type="entry name" value="ENDO3c"/>
    <property type="match status" value="1"/>
</dbReference>
<comment type="catalytic activity">
    <reaction evidence="1">
        <text>Hydrolysis of alkylated DNA, releasing 3-methyladenine, 3-methylguanine, 7-methylguanine and 7-methyladenine.</text>
        <dbReference type="EC" id="3.2.2.21"/>
    </reaction>
</comment>
<dbReference type="SUPFAM" id="SSF48150">
    <property type="entry name" value="DNA-glycosylase"/>
    <property type="match status" value="1"/>
</dbReference>
<dbReference type="InterPro" id="IPR011257">
    <property type="entry name" value="DNA_glycosylase"/>
</dbReference>
<evidence type="ECO:0000313" key="6">
    <source>
        <dbReference type="EMBL" id="SKA18819.1"/>
    </source>
</evidence>
<evidence type="ECO:0000256" key="4">
    <source>
        <dbReference type="ARBA" id="ARBA00023204"/>
    </source>
</evidence>
<gene>
    <name evidence="6" type="ORF">SAMN05428963_107225</name>
</gene>
<dbReference type="EMBL" id="FUXL01000007">
    <property type="protein sequence ID" value="SKA18819.1"/>
    <property type="molecule type" value="Genomic_DNA"/>
</dbReference>
<dbReference type="PANTHER" id="PTHR43003:SF13">
    <property type="entry name" value="DNA-3-METHYLADENINE GLYCOSYLASE 2"/>
    <property type="match status" value="1"/>
</dbReference>
<dbReference type="GO" id="GO:0008725">
    <property type="term" value="F:DNA-3-methyladenine glycosylase activity"/>
    <property type="evidence" value="ECO:0007669"/>
    <property type="project" value="TreeGrafter"/>
</dbReference>
<keyword evidence="7" id="KW-1185">Reference proteome</keyword>
<dbReference type="RefSeq" id="WP_245319142.1">
    <property type="nucleotide sequence ID" value="NZ_FUXL01000007.1"/>
</dbReference>
<accession>A0A1T4RS63</accession>
<dbReference type="CDD" id="cd00056">
    <property type="entry name" value="ENDO3c"/>
    <property type="match status" value="1"/>
</dbReference>
<dbReference type="PANTHER" id="PTHR43003">
    <property type="entry name" value="DNA-3-METHYLADENINE GLYCOSYLASE"/>
    <property type="match status" value="1"/>
</dbReference>
<evidence type="ECO:0000256" key="3">
    <source>
        <dbReference type="ARBA" id="ARBA00022763"/>
    </source>
</evidence>
<dbReference type="Gene3D" id="1.10.1670.40">
    <property type="match status" value="1"/>
</dbReference>
<dbReference type="GO" id="GO:0032131">
    <property type="term" value="F:alkylated DNA binding"/>
    <property type="evidence" value="ECO:0007669"/>
    <property type="project" value="TreeGrafter"/>
</dbReference>
<dbReference type="Pfam" id="PF00730">
    <property type="entry name" value="HhH-GPD"/>
    <property type="match status" value="1"/>
</dbReference>
<dbReference type="GO" id="GO:0006285">
    <property type="term" value="P:base-excision repair, AP site formation"/>
    <property type="evidence" value="ECO:0007669"/>
    <property type="project" value="TreeGrafter"/>
</dbReference>
<dbReference type="GO" id="GO:0043916">
    <property type="term" value="F:DNA-7-methylguanine glycosylase activity"/>
    <property type="evidence" value="ECO:0007669"/>
    <property type="project" value="TreeGrafter"/>
</dbReference>
<dbReference type="InterPro" id="IPR003265">
    <property type="entry name" value="HhH-GPD_domain"/>
</dbReference>
<dbReference type="GO" id="GO:0006307">
    <property type="term" value="P:DNA alkylation repair"/>
    <property type="evidence" value="ECO:0007669"/>
    <property type="project" value="TreeGrafter"/>
</dbReference>
<dbReference type="Gene3D" id="1.10.340.30">
    <property type="entry name" value="Hypothetical protein, domain 2"/>
    <property type="match status" value="1"/>
</dbReference>